<evidence type="ECO:0000256" key="1">
    <source>
        <dbReference type="SAM" id="MobiDB-lite"/>
    </source>
</evidence>
<accession>A0ABN9WCJ9</accession>
<evidence type="ECO:0000313" key="3">
    <source>
        <dbReference type="Proteomes" id="UP001189429"/>
    </source>
</evidence>
<keyword evidence="3" id="KW-1185">Reference proteome</keyword>
<reference evidence="2" key="1">
    <citation type="submission" date="2023-10" db="EMBL/GenBank/DDBJ databases">
        <authorList>
            <person name="Chen Y."/>
            <person name="Shah S."/>
            <person name="Dougan E. K."/>
            <person name="Thang M."/>
            <person name="Chan C."/>
        </authorList>
    </citation>
    <scope>NUCLEOTIDE SEQUENCE [LARGE SCALE GENOMIC DNA]</scope>
</reference>
<dbReference type="EMBL" id="CAUYUJ010018298">
    <property type="protein sequence ID" value="CAK0882475.1"/>
    <property type="molecule type" value="Genomic_DNA"/>
</dbReference>
<organism evidence="2 3">
    <name type="scientific">Prorocentrum cordatum</name>
    <dbReference type="NCBI Taxonomy" id="2364126"/>
    <lineage>
        <taxon>Eukaryota</taxon>
        <taxon>Sar</taxon>
        <taxon>Alveolata</taxon>
        <taxon>Dinophyceae</taxon>
        <taxon>Prorocentrales</taxon>
        <taxon>Prorocentraceae</taxon>
        <taxon>Prorocentrum</taxon>
    </lineage>
</organism>
<feature type="region of interest" description="Disordered" evidence="1">
    <location>
        <begin position="1"/>
        <end position="38"/>
    </location>
</feature>
<feature type="non-terminal residue" evidence="2">
    <location>
        <position position="1"/>
    </location>
</feature>
<comment type="caution">
    <text evidence="2">The sequence shown here is derived from an EMBL/GenBank/DDBJ whole genome shotgun (WGS) entry which is preliminary data.</text>
</comment>
<dbReference type="Proteomes" id="UP001189429">
    <property type="component" value="Unassembled WGS sequence"/>
</dbReference>
<sequence>AGSARASLPDTSSTADANGTFIEESMSDRSEGSTAMSVTASSESLFGASMTSVRHADLCTGVVPRPAGEGRADWLHHSAGAAVDDATCYDHVLAAVVSHARERRPLALVAGEVYDAQHVLDSFGRPTLSEAYC</sequence>
<protein>
    <submittedName>
        <fullName evidence="2">Uncharacterized protein</fullName>
    </submittedName>
</protein>
<gene>
    <name evidence="2" type="ORF">PCOR1329_LOCUS64982</name>
</gene>
<evidence type="ECO:0000313" key="2">
    <source>
        <dbReference type="EMBL" id="CAK0882475.1"/>
    </source>
</evidence>
<proteinExistence type="predicted"/>
<name>A0ABN9WCJ9_9DINO</name>